<evidence type="ECO:0000313" key="1">
    <source>
        <dbReference type="EMBL" id="CDX56762.1"/>
    </source>
</evidence>
<proteinExistence type="predicted"/>
<organism evidence="1 2">
    <name type="scientific">Mesorhizobium plurifarium</name>
    <dbReference type="NCBI Taxonomy" id="69974"/>
    <lineage>
        <taxon>Bacteria</taxon>
        <taxon>Pseudomonadati</taxon>
        <taxon>Pseudomonadota</taxon>
        <taxon>Alphaproteobacteria</taxon>
        <taxon>Hyphomicrobiales</taxon>
        <taxon>Phyllobacteriaceae</taxon>
        <taxon>Mesorhizobium</taxon>
    </lineage>
</organism>
<gene>
    <name evidence="1" type="ORF">MPL3365_240005</name>
</gene>
<dbReference type="EMBL" id="CCNE01000017">
    <property type="protein sequence ID" value="CDX56762.1"/>
    <property type="molecule type" value="Genomic_DNA"/>
</dbReference>
<accession>A0A090G511</accession>
<protein>
    <submittedName>
        <fullName evidence="1">Uncharacterized protein</fullName>
    </submittedName>
</protein>
<reference evidence="1 2" key="1">
    <citation type="submission" date="2014-08" db="EMBL/GenBank/DDBJ databases">
        <authorList>
            <person name="Moulin Lionel"/>
        </authorList>
    </citation>
    <scope>NUCLEOTIDE SEQUENCE [LARGE SCALE GENOMIC DNA]</scope>
</reference>
<dbReference type="Proteomes" id="UP000046122">
    <property type="component" value="Unassembled WGS sequence"/>
</dbReference>
<evidence type="ECO:0000313" key="2">
    <source>
        <dbReference type="Proteomes" id="UP000046122"/>
    </source>
</evidence>
<dbReference type="AlphaFoldDB" id="A0A090G511"/>
<name>A0A090G511_MESPL</name>
<sequence>MRQRLNLAEHRYVRQIHTLT</sequence>